<keyword evidence="2" id="KW-0479">Metal-binding</keyword>
<dbReference type="InterPro" id="IPR012340">
    <property type="entry name" value="NA-bd_OB-fold"/>
</dbReference>
<dbReference type="NCBIfam" id="TIGR00757">
    <property type="entry name" value="RNaseEG"/>
    <property type="match status" value="1"/>
</dbReference>
<comment type="cofactor">
    <cofactor evidence="1">
        <name>Mg(2+)</name>
        <dbReference type="ChEBI" id="CHEBI:18420"/>
    </cofactor>
</comment>
<evidence type="ECO:0000256" key="3">
    <source>
        <dbReference type="ARBA" id="ARBA00022801"/>
    </source>
</evidence>
<sequence length="496" mass="55961">MTVVRQIAISGTGGRVRAALLEKGRLREWRTEHESSEVMAGEIFLGRVADVKPGIQSAFVDIGTDKNAYLYVDDTLPRDGAGAQTSKQAINERIHVGEKILVQVSKEGSELKAPKLTMRISVQGRFLVFLPKEEGISISRKISDREKRQNLEQTLVPLLEKGEGIIIRTEAAEADARQLIDELDYLRESWQETQQQAAGMKGPGRVSRTGAWLESVLREFLSRGVDEVIVEHAAIHQQVKAFMTVFASDRLQVLRWYQGKQPIFEQLGVEAAVERTLQRQVFLKSGGHLVIDRTEAMTVIDVNTGSFTGGGGQQREQAVTATNLEAAEEIAHQLRLRDIGGIILIDFIDMKEQANKEKLLSVFKRELTRDDVPTTVLGMTALGLVEMTRKRVRPSLSERMTEPCVACGGHGRVWSTDEIYHRLQNEIAALKSRQDAEAVLVQLPTRLYHSLTERKEHEGCEWIESVYKLHDPWLRPDEYRIVYVGNDTEAKRLYER</sequence>
<reference evidence="7 8" key="1">
    <citation type="submission" date="2019-06" db="EMBL/GenBank/DDBJ databases">
        <title>Whole genome shotgun sequence of Brevibacillus reuszeri NBRC 15719.</title>
        <authorList>
            <person name="Hosoyama A."/>
            <person name="Uohara A."/>
            <person name="Ohji S."/>
            <person name="Ichikawa N."/>
        </authorList>
    </citation>
    <scope>NUCLEOTIDE SEQUENCE [LARGE SCALE GENOMIC DNA]</scope>
    <source>
        <strain evidence="7 8">NBRC 15719</strain>
    </source>
</reference>
<keyword evidence="8" id="KW-1185">Reference proteome</keyword>
<dbReference type="InterPro" id="IPR003029">
    <property type="entry name" value="S1_domain"/>
</dbReference>
<evidence type="ECO:0000313" key="7">
    <source>
        <dbReference type="EMBL" id="GED71020.1"/>
    </source>
</evidence>
<keyword evidence="3" id="KW-0378">Hydrolase</keyword>
<gene>
    <name evidence="7" type="primary">cafA</name>
    <name evidence="7" type="ORF">BRE01_47220</name>
</gene>
<keyword evidence="5" id="KW-0694">RNA-binding</keyword>
<dbReference type="SUPFAM" id="SSF50249">
    <property type="entry name" value="Nucleic acid-binding proteins"/>
    <property type="match status" value="1"/>
</dbReference>
<dbReference type="Pfam" id="PF10150">
    <property type="entry name" value="RNase_E_G"/>
    <property type="match status" value="1"/>
</dbReference>
<accession>A0ABQ0TT94</accession>
<evidence type="ECO:0000256" key="2">
    <source>
        <dbReference type="ARBA" id="ARBA00022723"/>
    </source>
</evidence>
<evidence type="ECO:0000256" key="1">
    <source>
        <dbReference type="ARBA" id="ARBA00001946"/>
    </source>
</evidence>
<dbReference type="PROSITE" id="PS50126">
    <property type="entry name" value="S1"/>
    <property type="match status" value="1"/>
</dbReference>
<comment type="caution">
    <text evidence="7">The sequence shown here is derived from an EMBL/GenBank/DDBJ whole genome shotgun (WGS) entry which is preliminary data.</text>
</comment>
<dbReference type="SMART" id="SM00316">
    <property type="entry name" value="S1"/>
    <property type="match status" value="1"/>
</dbReference>
<dbReference type="InterPro" id="IPR019307">
    <property type="entry name" value="RNA-bd_AU-1/RNase_E/G"/>
</dbReference>
<dbReference type="EMBL" id="BJON01000019">
    <property type="protein sequence ID" value="GED71020.1"/>
    <property type="molecule type" value="Genomic_DNA"/>
</dbReference>
<evidence type="ECO:0000256" key="4">
    <source>
        <dbReference type="ARBA" id="ARBA00022842"/>
    </source>
</evidence>
<dbReference type="PANTHER" id="PTHR30001:SF0">
    <property type="entry name" value="RIBONUCLEASE G"/>
    <property type="match status" value="1"/>
</dbReference>
<evidence type="ECO:0000259" key="6">
    <source>
        <dbReference type="PROSITE" id="PS50126"/>
    </source>
</evidence>
<organism evidence="7 8">
    <name type="scientific">Brevibacillus reuszeri</name>
    <dbReference type="NCBI Taxonomy" id="54915"/>
    <lineage>
        <taxon>Bacteria</taxon>
        <taxon>Bacillati</taxon>
        <taxon>Bacillota</taxon>
        <taxon>Bacilli</taxon>
        <taxon>Bacillales</taxon>
        <taxon>Paenibacillaceae</taxon>
        <taxon>Brevibacillus</taxon>
    </lineage>
</organism>
<evidence type="ECO:0000313" key="8">
    <source>
        <dbReference type="Proteomes" id="UP000319578"/>
    </source>
</evidence>
<evidence type="ECO:0000256" key="5">
    <source>
        <dbReference type="ARBA" id="ARBA00022884"/>
    </source>
</evidence>
<dbReference type="CDD" id="cd04453">
    <property type="entry name" value="S1_RNase_E"/>
    <property type="match status" value="1"/>
</dbReference>
<protein>
    <submittedName>
        <fullName evidence="7">Ribonuclease G</fullName>
    </submittedName>
</protein>
<proteinExistence type="predicted"/>
<dbReference type="InterPro" id="IPR004659">
    <property type="entry name" value="RNase_E/G"/>
</dbReference>
<dbReference type="PANTHER" id="PTHR30001">
    <property type="entry name" value="RIBONUCLEASE"/>
    <property type="match status" value="1"/>
</dbReference>
<dbReference type="Proteomes" id="UP000319578">
    <property type="component" value="Unassembled WGS sequence"/>
</dbReference>
<feature type="domain" description="S1 motif" evidence="6">
    <location>
        <begin position="41"/>
        <end position="119"/>
    </location>
</feature>
<name>A0ABQ0TT94_9BACL</name>
<keyword evidence="4" id="KW-0460">Magnesium</keyword>
<dbReference type="Gene3D" id="2.40.50.140">
    <property type="entry name" value="Nucleic acid-binding proteins"/>
    <property type="match status" value="1"/>
</dbReference>